<feature type="binding site" evidence="18">
    <location>
        <position position="335"/>
    </location>
    <ligand>
        <name>UDP-N-acetyl-alpha-D-glucosamine</name>
        <dbReference type="ChEBI" id="CHEBI:57705"/>
    </ligand>
</feature>
<dbReference type="InterPro" id="IPR001451">
    <property type="entry name" value="Hexapep"/>
</dbReference>
<keyword evidence="22" id="KW-1185">Reference proteome</keyword>
<evidence type="ECO:0000256" key="4">
    <source>
        <dbReference type="ARBA" id="ARBA00022490"/>
    </source>
</evidence>
<feature type="binding site" evidence="18">
    <location>
        <position position="171"/>
    </location>
    <ligand>
        <name>UDP-N-acetyl-alpha-D-glucosamine</name>
        <dbReference type="ChEBI" id="CHEBI:57705"/>
    </ligand>
</feature>
<dbReference type="SUPFAM" id="SSF53448">
    <property type="entry name" value="Nucleotide-diphospho-sugar transferases"/>
    <property type="match status" value="1"/>
</dbReference>
<evidence type="ECO:0000256" key="16">
    <source>
        <dbReference type="ARBA" id="ARBA00048493"/>
    </source>
</evidence>
<dbReference type="UniPathway" id="UPA00973"/>
<dbReference type="InterPro" id="IPR050065">
    <property type="entry name" value="GlmU-like"/>
</dbReference>
<dbReference type="InterPro" id="IPR025877">
    <property type="entry name" value="MobA-like_NTP_Trfase"/>
</dbReference>
<dbReference type="GO" id="GO:0009245">
    <property type="term" value="P:lipid A biosynthetic process"/>
    <property type="evidence" value="ECO:0007669"/>
    <property type="project" value="UniProtKB-UniRule"/>
</dbReference>
<dbReference type="GO" id="GO:0003977">
    <property type="term" value="F:UDP-N-acetylglucosamine diphosphorylase activity"/>
    <property type="evidence" value="ECO:0007669"/>
    <property type="project" value="UniProtKB-UniRule"/>
</dbReference>
<keyword evidence="13 18" id="KW-0012">Acyltransferase</keyword>
<dbReference type="CDD" id="cd02540">
    <property type="entry name" value="GT2_GlmU_N_bac"/>
    <property type="match status" value="1"/>
</dbReference>
<comment type="catalytic activity">
    <reaction evidence="15 18">
        <text>alpha-D-glucosamine 1-phosphate + acetyl-CoA = N-acetyl-alpha-D-glucosamine 1-phosphate + CoA + H(+)</text>
        <dbReference type="Rhea" id="RHEA:13725"/>
        <dbReference type="ChEBI" id="CHEBI:15378"/>
        <dbReference type="ChEBI" id="CHEBI:57287"/>
        <dbReference type="ChEBI" id="CHEBI:57288"/>
        <dbReference type="ChEBI" id="CHEBI:57776"/>
        <dbReference type="ChEBI" id="CHEBI:58516"/>
        <dbReference type="EC" id="2.3.1.157"/>
    </reaction>
</comment>
<dbReference type="UniPathway" id="UPA00113">
    <property type="reaction ID" value="UER00532"/>
</dbReference>
<reference evidence="22" key="1">
    <citation type="submission" date="2017-08" db="EMBL/GenBank/DDBJ databases">
        <title>Direct submision.</title>
        <authorList>
            <person name="Kim S.-J."/>
            <person name="Rhee S.-K."/>
        </authorList>
    </citation>
    <scope>NUCLEOTIDE SEQUENCE [LARGE SCALE GENOMIC DNA]</scope>
    <source>
        <strain evidence="22">GI5</strain>
    </source>
</reference>
<evidence type="ECO:0000256" key="17">
    <source>
        <dbReference type="ARBA" id="ARBA00049628"/>
    </source>
</evidence>
<sequence>MDLNVVILAAGKGTRMKSRLPKVLQPLAKKPMLAHVLETSFKLEAHKVIVVYGHGGDSVKSEISRYFPDAPIEWVEQAEQLGTGHAVKQAMTLLETNTRTLILYGDVPLISESTLSRFLNEVQPGECGVLTVKLNDPTGYGRIVRDHAGVVREIVEEKDAGKEIRKIEEVNTGIMMADSIDLQQWLPTIENKNAQGEYYLTDLVRISNDHDVPVIGCRVKDPIEVEGVNDKKQLARLERMLQKHLAERLLVQGATLADPARVDIRGEVNIGQDCFIDINAVFEGNNTLGNNVKIGPNCVIENSVIGDNTIIKANSVLENAILGEHCDVGPFARLRPGTELANGAKIGNFVETKNIKMGAGSKANHLTYLGDSEIGTDVNIGAGTITCNYDGANKHKTKIGDGAFIGSNSSLVAPVEIGKGATIGAGSTISKDAKEQTLTVTRAKQVSIDGWKRPEKKPK</sequence>
<accession>A0A2K9LLI3</accession>
<dbReference type="Gene3D" id="2.160.10.10">
    <property type="entry name" value="Hexapeptide repeat proteins"/>
    <property type="match status" value="1"/>
</dbReference>
<feature type="binding site" evidence="18">
    <location>
        <position position="353"/>
    </location>
    <ligand>
        <name>UDP-N-acetyl-alpha-D-glucosamine</name>
        <dbReference type="ChEBI" id="CHEBI:57705"/>
    </ligand>
</feature>
<evidence type="ECO:0000256" key="11">
    <source>
        <dbReference type="ARBA" id="ARBA00022984"/>
    </source>
</evidence>
<keyword evidence="9 18" id="KW-0460">Magnesium</keyword>
<dbReference type="GO" id="GO:0005737">
    <property type="term" value="C:cytoplasm"/>
    <property type="evidence" value="ECO:0007669"/>
    <property type="project" value="UniProtKB-SubCell"/>
</dbReference>
<feature type="domain" description="MobA-like NTP transferase" evidence="19">
    <location>
        <begin position="5"/>
        <end position="136"/>
    </location>
</feature>
<feature type="binding site" evidence="18">
    <location>
        <begin position="388"/>
        <end position="389"/>
    </location>
    <ligand>
        <name>acetyl-CoA</name>
        <dbReference type="ChEBI" id="CHEBI:57288"/>
    </ligand>
</feature>
<keyword evidence="14 18" id="KW-0961">Cell wall biogenesis/degradation</keyword>
<evidence type="ECO:0000256" key="10">
    <source>
        <dbReference type="ARBA" id="ARBA00022960"/>
    </source>
</evidence>
<dbReference type="HAMAP" id="MF_01631">
    <property type="entry name" value="GlmU"/>
    <property type="match status" value="1"/>
</dbReference>
<evidence type="ECO:0000256" key="1">
    <source>
        <dbReference type="ARBA" id="ARBA00004496"/>
    </source>
</evidence>
<dbReference type="EC" id="2.3.1.157" evidence="18"/>
<dbReference type="InterPro" id="IPR029044">
    <property type="entry name" value="Nucleotide-diphossugar_trans"/>
</dbReference>
<feature type="binding site" evidence="18">
    <location>
        <position position="379"/>
    </location>
    <ligand>
        <name>UDP-N-acetyl-alpha-D-glucosamine</name>
        <dbReference type="ChEBI" id="CHEBI:57705"/>
    </ligand>
</feature>
<evidence type="ECO:0000259" key="20">
    <source>
        <dbReference type="Pfam" id="PF25087"/>
    </source>
</evidence>
<evidence type="ECO:0000313" key="22">
    <source>
        <dbReference type="Proteomes" id="UP000235116"/>
    </source>
</evidence>
<dbReference type="GO" id="GO:0009252">
    <property type="term" value="P:peptidoglycan biosynthetic process"/>
    <property type="evidence" value="ECO:0007669"/>
    <property type="project" value="UniProtKB-UniRule"/>
</dbReference>
<dbReference type="GO" id="GO:0008360">
    <property type="term" value="P:regulation of cell shape"/>
    <property type="evidence" value="ECO:0007669"/>
    <property type="project" value="UniProtKB-KW"/>
</dbReference>
<dbReference type="GO" id="GO:0016020">
    <property type="term" value="C:membrane"/>
    <property type="evidence" value="ECO:0007669"/>
    <property type="project" value="GOC"/>
</dbReference>
<dbReference type="GO" id="GO:0000902">
    <property type="term" value="P:cell morphogenesis"/>
    <property type="evidence" value="ECO:0007669"/>
    <property type="project" value="UniProtKB-UniRule"/>
</dbReference>
<dbReference type="Pfam" id="PF12804">
    <property type="entry name" value="NTP_transf_3"/>
    <property type="match status" value="1"/>
</dbReference>
<evidence type="ECO:0000256" key="7">
    <source>
        <dbReference type="ARBA" id="ARBA00022723"/>
    </source>
</evidence>
<evidence type="ECO:0000259" key="19">
    <source>
        <dbReference type="Pfam" id="PF12804"/>
    </source>
</evidence>
<dbReference type="GO" id="GO:0019134">
    <property type="term" value="F:glucosamine-1-phosphate N-acetyltransferase activity"/>
    <property type="evidence" value="ECO:0007669"/>
    <property type="project" value="UniProtKB-UniRule"/>
</dbReference>
<dbReference type="InterPro" id="IPR005882">
    <property type="entry name" value="Bifunctional_GlmU"/>
</dbReference>
<proteinExistence type="inferred from homology"/>
<feature type="binding site" evidence="18">
    <location>
        <begin position="8"/>
        <end position="11"/>
    </location>
    <ligand>
        <name>UDP-N-acetyl-alpha-D-glucosamine</name>
        <dbReference type="ChEBI" id="CHEBI:57705"/>
    </ligand>
</feature>
<evidence type="ECO:0000256" key="12">
    <source>
        <dbReference type="ARBA" id="ARBA00023268"/>
    </source>
</evidence>
<dbReference type="KEGG" id="kak:Kalk_11915"/>
<keyword evidence="4 18" id="KW-0963">Cytoplasm</keyword>
<feature type="binding site" evidence="18">
    <location>
        <position position="22"/>
    </location>
    <ligand>
        <name>UDP-N-acetyl-alpha-D-glucosamine</name>
        <dbReference type="ChEBI" id="CHEBI:57705"/>
    </ligand>
</feature>
<dbReference type="Pfam" id="PF25087">
    <property type="entry name" value="GMPPB_C"/>
    <property type="match status" value="1"/>
</dbReference>
<comment type="subunit">
    <text evidence="18">Homotrimer.</text>
</comment>
<feature type="binding site" evidence="18">
    <location>
        <position position="141"/>
    </location>
    <ligand>
        <name>UDP-N-acetyl-alpha-D-glucosamine</name>
        <dbReference type="ChEBI" id="CHEBI:57705"/>
    </ligand>
</feature>
<gene>
    <name evidence="18 21" type="primary">glmU</name>
    <name evidence="21" type="ORF">Kalk_11915</name>
</gene>
<evidence type="ECO:0000256" key="2">
    <source>
        <dbReference type="ARBA" id="ARBA00007707"/>
    </source>
</evidence>
<evidence type="ECO:0000256" key="3">
    <source>
        <dbReference type="ARBA" id="ARBA00007947"/>
    </source>
</evidence>
<feature type="region of interest" description="N-acetyltransferase" evidence="18">
    <location>
        <begin position="253"/>
        <end position="459"/>
    </location>
</feature>
<comment type="pathway">
    <text evidence="18">Nucleotide-sugar biosynthesis; UDP-N-acetyl-alpha-D-glucosamine biosynthesis; N-acetyl-alpha-D-glucosamine 1-phosphate from alpha-D-glucosamine 6-phosphate (route II): step 2/2.</text>
</comment>
<feature type="domain" description="Mannose-1-phosphate guanyltransferase C-terminal" evidence="20">
    <location>
        <begin position="265"/>
        <end position="348"/>
    </location>
</feature>
<feature type="binding site" evidence="18">
    <location>
        <position position="106"/>
    </location>
    <ligand>
        <name>Mg(2+)</name>
        <dbReference type="ChEBI" id="CHEBI:18420"/>
    </ligand>
</feature>
<dbReference type="EMBL" id="CP022684">
    <property type="protein sequence ID" value="AUM13087.1"/>
    <property type="molecule type" value="Genomic_DNA"/>
</dbReference>
<comment type="pathway">
    <text evidence="18">Bacterial outer membrane biogenesis; LPS lipid A biosynthesis.</text>
</comment>
<dbReference type="GO" id="GO:0071555">
    <property type="term" value="P:cell wall organization"/>
    <property type="evidence" value="ECO:0007669"/>
    <property type="project" value="UniProtKB-KW"/>
</dbReference>
<dbReference type="InterPro" id="IPR038009">
    <property type="entry name" value="GlmU_C_LbH"/>
</dbReference>
<dbReference type="PANTHER" id="PTHR43584:SF3">
    <property type="entry name" value="BIFUNCTIONAL PROTEIN GLMU"/>
    <property type="match status" value="1"/>
</dbReference>
<dbReference type="OrthoDB" id="9775031at2"/>
<feature type="binding site" evidence="18">
    <location>
        <position position="229"/>
    </location>
    <ligand>
        <name>UDP-N-acetyl-alpha-D-glucosamine</name>
        <dbReference type="ChEBI" id="CHEBI:57705"/>
    </ligand>
</feature>
<feature type="binding site" evidence="18">
    <location>
        <begin position="82"/>
        <end position="83"/>
    </location>
    <ligand>
        <name>UDP-N-acetyl-alpha-D-glucosamine</name>
        <dbReference type="ChEBI" id="CHEBI:57705"/>
    </ligand>
</feature>
<feature type="binding site" evidence="18">
    <location>
        <position position="382"/>
    </location>
    <ligand>
        <name>acetyl-CoA</name>
        <dbReference type="ChEBI" id="CHEBI:57288"/>
    </ligand>
</feature>
<feature type="binding site" evidence="18">
    <location>
        <position position="407"/>
    </location>
    <ligand>
        <name>acetyl-CoA</name>
        <dbReference type="ChEBI" id="CHEBI:57288"/>
    </ligand>
</feature>
<keyword evidence="11 18" id="KW-0573">Peptidoglycan synthesis</keyword>
<keyword evidence="12 18" id="KW-0511">Multifunctional enzyme</keyword>
<comment type="similarity">
    <text evidence="2 18">In the C-terminal section; belongs to the transferase hexapeptide repeat family.</text>
</comment>
<evidence type="ECO:0000256" key="14">
    <source>
        <dbReference type="ARBA" id="ARBA00023316"/>
    </source>
</evidence>
<evidence type="ECO:0000313" key="21">
    <source>
        <dbReference type="EMBL" id="AUM13087.1"/>
    </source>
</evidence>
<evidence type="ECO:0000256" key="9">
    <source>
        <dbReference type="ARBA" id="ARBA00022842"/>
    </source>
</evidence>
<keyword evidence="7 18" id="KW-0479">Metal-binding</keyword>
<comment type="subcellular location">
    <subcellularLocation>
        <location evidence="1 18">Cytoplasm</location>
    </subcellularLocation>
</comment>
<dbReference type="EC" id="2.7.7.23" evidence="18"/>
<feature type="binding site" evidence="18">
    <location>
        <position position="156"/>
    </location>
    <ligand>
        <name>UDP-N-acetyl-alpha-D-glucosamine</name>
        <dbReference type="ChEBI" id="CHEBI:57705"/>
    </ligand>
</feature>
<evidence type="ECO:0000256" key="5">
    <source>
        <dbReference type="ARBA" id="ARBA00022679"/>
    </source>
</evidence>
<protein>
    <recommendedName>
        <fullName evidence="18">Bifunctional protein GlmU</fullName>
    </recommendedName>
    <domain>
        <recommendedName>
            <fullName evidence="18">UDP-N-acetylglucosamine pyrophosphorylase</fullName>
            <ecNumber evidence="18">2.7.7.23</ecNumber>
        </recommendedName>
        <alternativeName>
            <fullName evidence="18">N-acetylglucosamine-1-phosphate uridyltransferase</fullName>
        </alternativeName>
    </domain>
    <domain>
        <recommendedName>
            <fullName evidence="18">Glucosamine-1-phosphate N-acetyltransferase</fullName>
            <ecNumber evidence="18">2.3.1.157</ecNumber>
        </recommendedName>
    </domain>
</protein>
<evidence type="ECO:0000256" key="18">
    <source>
        <dbReference type="HAMAP-Rule" id="MF_01631"/>
    </source>
</evidence>
<feature type="binding site" evidence="18">
    <location>
        <position position="442"/>
    </location>
    <ligand>
        <name>acetyl-CoA</name>
        <dbReference type="ChEBI" id="CHEBI:57288"/>
    </ligand>
</feature>
<dbReference type="InterPro" id="IPR011004">
    <property type="entry name" value="Trimer_LpxA-like_sf"/>
</dbReference>
<keyword evidence="10 18" id="KW-0133">Cell shape</keyword>
<dbReference type="SUPFAM" id="SSF51161">
    <property type="entry name" value="Trimeric LpxA-like enzymes"/>
    <property type="match status" value="1"/>
</dbReference>
<comment type="similarity">
    <text evidence="3 18">In the N-terminal section; belongs to the N-acetylglucosamine-1-phosphate uridyltransferase family.</text>
</comment>
<dbReference type="Pfam" id="PF00132">
    <property type="entry name" value="Hexapep"/>
    <property type="match status" value="1"/>
</dbReference>
<feature type="binding site" evidence="18">
    <location>
        <position position="229"/>
    </location>
    <ligand>
        <name>Mg(2+)</name>
        <dbReference type="ChEBI" id="CHEBI:18420"/>
    </ligand>
</feature>
<organism evidence="21 22">
    <name type="scientific">Ketobacter alkanivorans</name>
    <dbReference type="NCBI Taxonomy" id="1917421"/>
    <lineage>
        <taxon>Bacteria</taxon>
        <taxon>Pseudomonadati</taxon>
        <taxon>Pseudomonadota</taxon>
        <taxon>Gammaproteobacteria</taxon>
        <taxon>Pseudomonadales</taxon>
        <taxon>Ketobacteraceae</taxon>
        <taxon>Ketobacter</taxon>
    </lineage>
</organism>
<dbReference type="PANTHER" id="PTHR43584">
    <property type="entry name" value="NUCLEOTIDYL TRANSFERASE"/>
    <property type="match status" value="1"/>
</dbReference>
<dbReference type="GO" id="GO:0000287">
    <property type="term" value="F:magnesium ion binding"/>
    <property type="evidence" value="ECO:0007669"/>
    <property type="project" value="UniProtKB-UniRule"/>
</dbReference>
<comment type="catalytic activity">
    <reaction evidence="16 18">
        <text>N-acetyl-alpha-D-glucosamine 1-phosphate + UTP + H(+) = UDP-N-acetyl-alpha-D-glucosamine + diphosphate</text>
        <dbReference type="Rhea" id="RHEA:13509"/>
        <dbReference type="ChEBI" id="CHEBI:15378"/>
        <dbReference type="ChEBI" id="CHEBI:33019"/>
        <dbReference type="ChEBI" id="CHEBI:46398"/>
        <dbReference type="ChEBI" id="CHEBI:57705"/>
        <dbReference type="ChEBI" id="CHEBI:57776"/>
        <dbReference type="EC" id="2.7.7.23"/>
    </reaction>
</comment>
<dbReference type="NCBIfam" id="TIGR01173">
    <property type="entry name" value="glmU"/>
    <property type="match status" value="1"/>
</dbReference>
<dbReference type="InterPro" id="IPR056729">
    <property type="entry name" value="GMPPB_C"/>
</dbReference>
<dbReference type="Gene3D" id="3.90.550.10">
    <property type="entry name" value="Spore Coat Polysaccharide Biosynthesis Protein SpsA, Chain A"/>
    <property type="match status" value="1"/>
</dbReference>
<feature type="binding site" evidence="18">
    <location>
        <position position="77"/>
    </location>
    <ligand>
        <name>UDP-N-acetyl-alpha-D-glucosamine</name>
        <dbReference type="ChEBI" id="CHEBI:57705"/>
    </ligand>
</feature>
<evidence type="ECO:0000256" key="15">
    <source>
        <dbReference type="ARBA" id="ARBA00048247"/>
    </source>
</evidence>
<dbReference type="Proteomes" id="UP000235116">
    <property type="component" value="Chromosome"/>
</dbReference>
<evidence type="ECO:0000256" key="13">
    <source>
        <dbReference type="ARBA" id="ARBA00023315"/>
    </source>
</evidence>
<keyword evidence="5 18" id="KW-0808">Transferase</keyword>
<evidence type="ECO:0000256" key="6">
    <source>
        <dbReference type="ARBA" id="ARBA00022695"/>
    </source>
</evidence>
<feature type="active site" description="Proton acceptor" evidence="18">
    <location>
        <position position="365"/>
    </location>
</feature>
<evidence type="ECO:0000256" key="8">
    <source>
        <dbReference type="ARBA" id="ARBA00022737"/>
    </source>
</evidence>
<dbReference type="CDD" id="cd03353">
    <property type="entry name" value="LbH_GlmU_C"/>
    <property type="match status" value="1"/>
</dbReference>
<comment type="cofactor">
    <cofactor evidence="18">
        <name>Mg(2+)</name>
        <dbReference type="ChEBI" id="CHEBI:18420"/>
    </cofactor>
    <text evidence="18">Binds 1 Mg(2+) ion per subunit.</text>
</comment>
<feature type="region of interest" description="Pyrophosphorylase" evidence="18">
    <location>
        <begin position="1"/>
        <end position="231"/>
    </location>
</feature>
<comment type="pathway">
    <text evidence="18">Nucleotide-sugar biosynthesis; UDP-N-acetyl-alpha-D-glucosamine biosynthesis; UDP-N-acetyl-alpha-D-glucosamine from N-acetyl-alpha-D-glucosamine 1-phosphate: step 1/1.</text>
</comment>
<keyword evidence="6 18" id="KW-0548">Nucleotidyltransferase</keyword>
<name>A0A2K9LLI3_9GAMM</name>
<dbReference type="AlphaFoldDB" id="A0A2K9LLI3"/>
<keyword evidence="8 18" id="KW-0677">Repeat</keyword>
<comment type="function">
    <text evidence="17 18">Catalyzes the last two sequential reactions in the de novo biosynthetic pathway for UDP-N-acetylglucosamine (UDP-GlcNAc). The C-terminal domain catalyzes the transfer of acetyl group from acetyl coenzyme A to glucosamine-1-phosphate (GlcN-1-P) to produce N-acetylglucosamine-1-phosphate (GlcNAc-1-P), which is converted into UDP-GlcNAc by the transfer of uridine 5-monophosphate (from uridine 5-triphosphate), a reaction catalyzed by the N-terminal domain.</text>
</comment>
<dbReference type="GO" id="GO:0006048">
    <property type="term" value="P:UDP-N-acetylglucosamine biosynthetic process"/>
    <property type="evidence" value="ECO:0007669"/>
    <property type="project" value="UniProtKB-UniPathway"/>
</dbReference>
<feature type="binding site" evidence="18">
    <location>
        <begin position="104"/>
        <end position="106"/>
    </location>
    <ligand>
        <name>UDP-N-acetyl-alpha-D-glucosamine</name>
        <dbReference type="ChEBI" id="CHEBI:57705"/>
    </ligand>
</feature>
<dbReference type="RefSeq" id="WP_101894466.1">
    <property type="nucleotide sequence ID" value="NZ_CP022684.1"/>
</dbReference>
<feature type="region of interest" description="Linker" evidence="18">
    <location>
        <begin position="232"/>
        <end position="252"/>
    </location>
</feature>
<feature type="binding site" evidence="18">
    <location>
        <position position="425"/>
    </location>
    <ligand>
        <name>acetyl-CoA</name>
        <dbReference type="ChEBI" id="CHEBI:57288"/>
    </ligand>
</feature>
<feature type="binding site" evidence="18">
    <location>
        <position position="368"/>
    </location>
    <ligand>
        <name>UDP-N-acetyl-alpha-D-glucosamine</name>
        <dbReference type="ChEBI" id="CHEBI:57705"/>
    </ligand>
</feature>